<dbReference type="InterPro" id="IPR036188">
    <property type="entry name" value="FAD/NAD-bd_sf"/>
</dbReference>
<dbReference type="PIRSF" id="PIRSF000350">
    <property type="entry name" value="Mercury_reductase_MerA"/>
    <property type="match status" value="1"/>
</dbReference>
<dbReference type="GO" id="GO:0004791">
    <property type="term" value="F:thioredoxin-disulfide reductase (NADPH) activity"/>
    <property type="evidence" value="ECO:0007669"/>
    <property type="project" value="UniProtKB-EC"/>
</dbReference>
<dbReference type="FunFam" id="3.30.390.30:FF:000004">
    <property type="entry name" value="Thioredoxin reductase 1, cytoplasmic"/>
    <property type="match status" value="1"/>
</dbReference>
<dbReference type="Proteomes" id="UP000591131">
    <property type="component" value="Unassembled WGS sequence"/>
</dbReference>
<feature type="binding site" evidence="13">
    <location>
        <position position="289"/>
    </location>
    <ligand>
        <name>NAD(+)</name>
        <dbReference type="ChEBI" id="CHEBI:57540"/>
    </ligand>
</feature>
<dbReference type="Gene3D" id="3.50.50.60">
    <property type="entry name" value="FAD/NAD(P)-binding domain"/>
    <property type="match status" value="2"/>
</dbReference>
<feature type="binding site" evidence="13">
    <location>
        <begin position="194"/>
        <end position="201"/>
    </location>
    <ligand>
        <name>NAD(+)</name>
        <dbReference type="ChEBI" id="CHEBI:57540"/>
    </ligand>
</feature>
<evidence type="ECO:0000256" key="8">
    <source>
        <dbReference type="ARBA" id="ARBA00023002"/>
    </source>
</evidence>
<evidence type="ECO:0000256" key="11">
    <source>
        <dbReference type="ARBA" id="ARBA00053237"/>
    </source>
</evidence>
<dbReference type="GO" id="GO:0045454">
    <property type="term" value="P:cell redox homeostasis"/>
    <property type="evidence" value="ECO:0007669"/>
    <property type="project" value="InterPro"/>
</dbReference>
<feature type="binding site" evidence="13">
    <location>
        <position position="331"/>
    </location>
    <ligand>
        <name>FAD</name>
        <dbReference type="ChEBI" id="CHEBI:57692"/>
    </ligand>
</feature>
<comment type="similarity">
    <text evidence="1 15">Belongs to the class-I pyridine nucleotide-disulfide oxidoreductase family.</text>
</comment>
<evidence type="ECO:0000256" key="1">
    <source>
        <dbReference type="ARBA" id="ARBA00007532"/>
    </source>
</evidence>
<dbReference type="InterPro" id="IPR006338">
    <property type="entry name" value="Thioredoxin/glutathione_Rdtase"/>
</dbReference>
<comment type="function">
    <text evidence="11">Catalyzes the transfer of electrons from NADPH to thioredoxins TRX1, TRX2 and TRX3, which in turn act as reductants of disulfide containing proteins. Able to reduce nitroglutathione (GSNO), a compound involved in the transport of nitric oxide (NO); however, TRX1 is more efficient in reducing GSNO. Has no catalytic activity towards oxidized glutathione (GSSG).</text>
</comment>
<dbReference type="GO" id="GO:0034599">
    <property type="term" value="P:cellular response to oxidative stress"/>
    <property type="evidence" value="ECO:0007669"/>
    <property type="project" value="TreeGrafter"/>
</dbReference>
<dbReference type="InterPro" id="IPR004099">
    <property type="entry name" value="Pyr_nucl-diS_OxRdtase_dimer"/>
</dbReference>
<feature type="active site" description="Proton acceptor" evidence="12">
    <location>
        <position position="469"/>
    </location>
</feature>
<dbReference type="PROSITE" id="PS00076">
    <property type="entry name" value="PYRIDINE_REDOX_1"/>
    <property type="match status" value="1"/>
</dbReference>
<dbReference type="GO" id="GO:0005829">
    <property type="term" value="C:cytosol"/>
    <property type="evidence" value="ECO:0007669"/>
    <property type="project" value="TreeGrafter"/>
</dbReference>
<evidence type="ECO:0000259" key="17">
    <source>
        <dbReference type="Pfam" id="PF07992"/>
    </source>
</evidence>
<evidence type="ECO:0000256" key="14">
    <source>
        <dbReference type="PIRSR" id="PIRSR000350-4"/>
    </source>
</evidence>
<keyword evidence="8 15" id="KW-0560">Oxidoreductase</keyword>
<evidence type="ECO:0000256" key="15">
    <source>
        <dbReference type="RuleBase" id="RU003691"/>
    </source>
</evidence>
<dbReference type="PRINTS" id="PR00368">
    <property type="entry name" value="FADPNR"/>
</dbReference>
<evidence type="ECO:0000256" key="4">
    <source>
        <dbReference type="ARBA" id="ARBA00022630"/>
    </source>
</evidence>
<feature type="disulfide bond" description="Redox-active" evidence="14">
    <location>
        <begin position="58"/>
        <end position="63"/>
    </location>
</feature>
<accession>A0A7J6LQQ9</accession>
<comment type="cofactor">
    <cofactor evidence="13">
        <name>FAD</name>
        <dbReference type="ChEBI" id="CHEBI:57692"/>
    </cofactor>
    <text evidence="13">Binds 1 FAD per subunit.</text>
</comment>
<dbReference type="SUPFAM" id="SSF51905">
    <property type="entry name" value="FAD/NAD(P)-binding domain"/>
    <property type="match status" value="1"/>
</dbReference>
<keyword evidence="13" id="KW-0520">NAD</keyword>
<dbReference type="GO" id="GO:0004362">
    <property type="term" value="F:glutathione-disulfide reductase (NADPH) activity"/>
    <property type="evidence" value="ECO:0007669"/>
    <property type="project" value="TreeGrafter"/>
</dbReference>
<evidence type="ECO:0000256" key="12">
    <source>
        <dbReference type="PIRSR" id="PIRSR000350-2"/>
    </source>
</evidence>
<dbReference type="InterPro" id="IPR012999">
    <property type="entry name" value="Pyr_OxRdtase_I_AS"/>
</dbReference>
<reference evidence="18 19" key="1">
    <citation type="submission" date="2020-04" db="EMBL/GenBank/DDBJ databases">
        <title>Perkinsus chesapeaki whole genome sequence.</title>
        <authorList>
            <person name="Bogema D.R."/>
        </authorList>
    </citation>
    <scope>NUCLEOTIDE SEQUENCE [LARGE SCALE GENOMIC DNA]</scope>
    <source>
        <strain evidence="18">ATCC PRA-425</strain>
    </source>
</reference>
<evidence type="ECO:0000256" key="10">
    <source>
        <dbReference type="ARBA" id="ARBA00023284"/>
    </source>
</evidence>
<dbReference type="InterPro" id="IPR016156">
    <property type="entry name" value="FAD/NAD-linked_Rdtase_dimer_sf"/>
</dbReference>
<keyword evidence="4 15" id="KW-0285">Flavoprotein</keyword>
<dbReference type="OrthoDB" id="5956163at2759"/>
<dbReference type="InterPro" id="IPR023753">
    <property type="entry name" value="FAD/NAD-binding_dom"/>
</dbReference>
<evidence type="ECO:0000259" key="16">
    <source>
        <dbReference type="Pfam" id="PF02852"/>
    </source>
</evidence>
<evidence type="ECO:0000256" key="5">
    <source>
        <dbReference type="ARBA" id="ARBA00022827"/>
    </source>
</evidence>
<keyword evidence="6" id="KW-0521">NADP</keyword>
<feature type="domain" description="Pyridine nucleotide-disulphide oxidoreductase dimerisation" evidence="16">
    <location>
        <begin position="367"/>
        <end position="478"/>
    </location>
</feature>
<organism evidence="18 19">
    <name type="scientific">Perkinsus chesapeaki</name>
    <name type="common">Clam parasite</name>
    <name type="synonym">Perkinsus andrewsi</name>
    <dbReference type="NCBI Taxonomy" id="330153"/>
    <lineage>
        <taxon>Eukaryota</taxon>
        <taxon>Sar</taxon>
        <taxon>Alveolata</taxon>
        <taxon>Perkinsozoa</taxon>
        <taxon>Perkinsea</taxon>
        <taxon>Perkinsida</taxon>
        <taxon>Perkinsidae</taxon>
        <taxon>Perkinsus</taxon>
    </lineage>
</organism>
<proteinExistence type="inferred from homology"/>
<dbReference type="PANTHER" id="PTHR42737">
    <property type="entry name" value="GLUTATHIONE REDUCTASE"/>
    <property type="match status" value="1"/>
</dbReference>
<evidence type="ECO:0000256" key="13">
    <source>
        <dbReference type="PIRSR" id="PIRSR000350-3"/>
    </source>
</evidence>
<evidence type="ECO:0000256" key="3">
    <source>
        <dbReference type="ARBA" id="ARBA00018719"/>
    </source>
</evidence>
<evidence type="ECO:0000256" key="7">
    <source>
        <dbReference type="ARBA" id="ARBA00022933"/>
    </source>
</evidence>
<comment type="caution">
    <text evidence="18">The sequence shown here is derived from an EMBL/GenBank/DDBJ whole genome shotgun (WGS) entry which is preliminary data.</text>
</comment>
<dbReference type="EMBL" id="JAAPAO010000371">
    <property type="protein sequence ID" value="KAF4661629.1"/>
    <property type="molecule type" value="Genomic_DNA"/>
</dbReference>
<keyword evidence="7" id="KW-0712">Selenocysteine</keyword>
<dbReference type="Pfam" id="PF07992">
    <property type="entry name" value="Pyr_redox_2"/>
    <property type="match status" value="1"/>
</dbReference>
<dbReference type="InterPro" id="IPR001100">
    <property type="entry name" value="Pyr_nuc-diS_OxRdtase"/>
</dbReference>
<sequence>MPDPGEAPSYDWDLFVIGGGSGGLAASKAAAALGARVAVADFVKPSPQGTTWGIGGTCVNVGCIPKKLFHMSAHTAEAQGDGAGLGWETNAKHSWESMVTNVNTYIKSLNWGYKTELRSNSVKYFNSFATFVDSHTLKLTDKKGREVTATAKYILIATGGRPNLGGYPGAEECCITSDDIFWRDAPPGKTLVIGASYIALECAGFISGLGYDTTVMVRSIFLRGFDQDMAERIGKYMQNHGTKFAKEMVPTKFEKTKEGKVKVFAKSSSDMSEAGTLFGVFDTVLMAVGRTGCAGWLSLENAGVKYDAGKGKIPVDGNEKTNVDNIYAIGDVVEGMLELTPVAIQSGRLLAERLFGGSTKLMDYNNVPTTVFTPLEYGSVGLSEEKAREAYGDDLIIYHSFFKPLVWALNHERSDADCYMKVLCENKGDKKVVGIHILGPDAGEMIQGLAVAMKAGCTKANLDDTVGIHPTSAETFTTLTQVKEEGEDAAVGGGC</sequence>
<dbReference type="GO" id="GO:0006749">
    <property type="term" value="P:glutathione metabolic process"/>
    <property type="evidence" value="ECO:0007669"/>
    <property type="project" value="TreeGrafter"/>
</dbReference>
<evidence type="ECO:0000256" key="6">
    <source>
        <dbReference type="ARBA" id="ARBA00022857"/>
    </source>
</evidence>
<evidence type="ECO:0000256" key="2">
    <source>
        <dbReference type="ARBA" id="ARBA00012610"/>
    </source>
</evidence>
<dbReference type="SUPFAM" id="SSF55424">
    <property type="entry name" value="FAD/NAD-linked reductases, dimerisation (C-terminal) domain"/>
    <property type="match status" value="1"/>
</dbReference>
<keyword evidence="10 15" id="KW-0676">Redox-active center</keyword>
<evidence type="ECO:0000313" key="18">
    <source>
        <dbReference type="EMBL" id="KAF4661629.1"/>
    </source>
</evidence>
<dbReference type="Pfam" id="PF02852">
    <property type="entry name" value="Pyr_redox_dim"/>
    <property type="match status" value="1"/>
</dbReference>
<dbReference type="NCBIfam" id="TIGR01438">
    <property type="entry name" value="TGR"/>
    <property type="match status" value="1"/>
</dbReference>
<dbReference type="AlphaFoldDB" id="A0A7J6LQQ9"/>
<dbReference type="GO" id="GO:0050660">
    <property type="term" value="F:flavin adenine dinucleotide binding"/>
    <property type="evidence" value="ECO:0007669"/>
    <property type="project" value="InterPro"/>
</dbReference>
<dbReference type="InterPro" id="IPR046952">
    <property type="entry name" value="GSHR/TRXR-like"/>
</dbReference>
<dbReference type="FunFam" id="3.50.50.60:FF:000190">
    <property type="entry name" value="Thioredoxin reductase"/>
    <property type="match status" value="1"/>
</dbReference>
<dbReference type="Gene3D" id="3.30.390.30">
    <property type="match status" value="1"/>
</dbReference>
<dbReference type="GO" id="GO:0005739">
    <property type="term" value="C:mitochondrion"/>
    <property type="evidence" value="ECO:0007669"/>
    <property type="project" value="TreeGrafter"/>
</dbReference>
<keyword evidence="5 13" id="KW-0274">FAD</keyword>
<dbReference type="EC" id="1.8.1.9" evidence="2"/>
<evidence type="ECO:0000256" key="9">
    <source>
        <dbReference type="ARBA" id="ARBA00023157"/>
    </source>
</evidence>
<keyword evidence="13" id="KW-0547">Nucleotide-binding</keyword>
<feature type="domain" description="FAD/NAD(P)-binding" evidence="17">
    <location>
        <begin position="13"/>
        <end position="347"/>
    </location>
</feature>
<evidence type="ECO:0000313" key="19">
    <source>
        <dbReference type="Proteomes" id="UP000591131"/>
    </source>
</evidence>
<protein>
    <recommendedName>
        <fullName evidence="3">Thioredoxin reductase</fullName>
        <ecNumber evidence="2">1.8.1.9</ecNumber>
    </recommendedName>
</protein>
<feature type="binding site" evidence="13">
    <location>
        <position position="67"/>
    </location>
    <ligand>
        <name>FAD</name>
        <dbReference type="ChEBI" id="CHEBI:57692"/>
    </ligand>
</feature>
<dbReference type="PRINTS" id="PR00411">
    <property type="entry name" value="PNDRDTASEI"/>
</dbReference>
<gene>
    <name evidence="18" type="primary">TXNRD3_2</name>
    <name evidence="18" type="ORF">FOL47_006606</name>
</gene>
<keyword evidence="19" id="KW-1185">Reference proteome</keyword>
<keyword evidence="9" id="KW-1015">Disulfide bond</keyword>
<dbReference type="PANTHER" id="PTHR42737:SF8">
    <property type="entry name" value="THIOREDOXIN-DISULFIDE REDUCTASE"/>
    <property type="match status" value="1"/>
</dbReference>
<name>A0A7J6LQQ9_PERCH</name>